<feature type="transmembrane region" description="Helical" evidence="4">
    <location>
        <begin position="130"/>
        <end position="149"/>
    </location>
</feature>
<feature type="chain" id="PRO_5020246141" evidence="5">
    <location>
        <begin position="26"/>
        <end position="401"/>
    </location>
</feature>
<feature type="transmembrane region" description="Helical" evidence="4">
    <location>
        <begin position="161"/>
        <end position="181"/>
    </location>
</feature>
<keyword evidence="5" id="KW-0732">Signal</keyword>
<feature type="transmembrane region" description="Helical" evidence="4">
    <location>
        <begin position="74"/>
        <end position="95"/>
    </location>
</feature>
<evidence type="ECO:0000313" key="8">
    <source>
        <dbReference type="Proteomes" id="UP000290637"/>
    </source>
</evidence>
<feature type="signal peptide" evidence="5">
    <location>
        <begin position="1"/>
        <end position="25"/>
    </location>
</feature>
<gene>
    <name evidence="7" type="ORF">EWM63_02675</name>
</gene>
<dbReference type="GO" id="GO:0022857">
    <property type="term" value="F:transmembrane transporter activity"/>
    <property type="evidence" value="ECO:0007669"/>
    <property type="project" value="InterPro"/>
</dbReference>
<feature type="domain" description="Major facilitator superfamily (MFS) profile" evidence="6">
    <location>
        <begin position="7"/>
        <end position="401"/>
    </location>
</feature>
<dbReference type="SUPFAM" id="SSF103473">
    <property type="entry name" value="MFS general substrate transporter"/>
    <property type="match status" value="1"/>
</dbReference>
<proteinExistence type="predicted"/>
<keyword evidence="1 4" id="KW-0812">Transmembrane</keyword>
<dbReference type="InterPro" id="IPR036259">
    <property type="entry name" value="MFS_trans_sf"/>
</dbReference>
<sequence length="401" mass="40643">MHFSTTRLALLAASAALCVANVYYAQPLLDLIGADLALDRAMAGGIVTATQLGSVLALLFVVPLGDRFDRKRLLLVQLAALAFALAGVATAGQVMPLLGAMALAGLLGTAMTQGLIACVAAAADDGQRGHVVGVVQGGVVLGLLGARVVAGGIADLAGWRAVYAVSAASTVLLAALLWRALPTVPPPARPLPYRELIGSMVTLLRTDRVLRVRGVIALLIFAAFNIFWSAMALELAGPPHALPHTAIGAFGLVGLIGALGAMRAGRLVDSGRGEWTTGVALVLLCAAWLPLAFTPASLVALGIGIVALDLAVQALHVTNQGLILRSGAAPGRLVGSYMLFYAVGSGAGALAATAAHAAGGWHLVCLLGAAVSMAALACWLASWRAARRAAARAHAVCRSPA</sequence>
<dbReference type="Proteomes" id="UP000290637">
    <property type="component" value="Chromosome"/>
</dbReference>
<evidence type="ECO:0000256" key="3">
    <source>
        <dbReference type="ARBA" id="ARBA00023136"/>
    </source>
</evidence>
<feature type="transmembrane region" description="Helical" evidence="4">
    <location>
        <begin position="299"/>
        <end position="317"/>
    </location>
</feature>
<dbReference type="Gene3D" id="1.20.1250.20">
    <property type="entry name" value="MFS general substrate transporter like domains"/>
    <property type="match status" value="1"/>
</dbReference>
<keyword evidence="8" id="KW-1185">Reference proteome</keyword>
<keyword evidence="2 4" id="KW-1133">Transmembrane helix</keyword>
<feature type="transmembrane region" description="Helical" evidence="4">
    <location>
        <begin position="274"/>
        <end position="293"/>
    </location>
</feature>
<dbReference type="KEGG" id="plue:EWM63_02675"/>
<name>A0A4P6KTM3_9BURK</name>
<dbReference type="AlphaFoldDB" id="A0A4P6KTM3"/>
<accession>A0A4P6KTM3</accession>
<protein>
    <submittedName>
        <fullName evidence="7">MFS transporter</fullName>
    </submittedName>
</protein>
<evidence type="ECO:0000256" key="4">
    <source>
        <dbReference type="SAM" id="Phobius"/>
    </source>
</evidence>
<dbReference type="RefSeq" id="WP_130185161.1">
    <property type="nucleotide sequence ID" value="NZ_CP035913.1"/>
</dbReference>
<evidence type="ECO:0000256" key="2">
    <source>
        <dbReference type="ARBA" id="ARBA00022989"/>
    </source>
</evidence>
<feature type="transmembrane region" description="Helical" evidence="4">
    <location>
        <begin position="101"/>
        <end position="123"/>
    </location>
</feature>
<reference evidence="7 8" key="1">
    <citation type="submission" date="2019-02" db="EMBL/GenBank/DDBJ databases">
        <title>Draft Genome Sequences of Six Type Strains of the Genus Massilia.</title>
        <authorList>
            <person name="Miess H."/>
            <person name="Frediansyhah A."/>
            <person name="Gross H."/>
        </authorList>
    </citation>
    <scope>NUCLEOTIDE SEQUENCE [LARGE SCALE GENOMIC DNA]</scope>
    <source>
        <strain evidence="7 8">DSM 17473</strain>
    </source>
</reference>
<evidence type="ECO:0000259" key="6">
    <source>
        <dbReference type="PROSITE" id="PS50850"/>
    </source>
</evidence>
<dbReference type="EMBL" id="CP035913">
    <property type="protein sequence ID" value="QBE62024.1"/>
    <property type="molecule type" value="Genomic_DNA"/>
</dbReference>
<keyword evidence="3 4" id="KW-0472">Membrane</keyword>
<evidence type="ECO:0000313" key="7">
    <source>
        <dbReference type="EMBL" id="QBE62024.1"/>
    </source>
</evidence>
<evidence type="ECO:0000256" key="1">
    <source>
        <dbReference type="ARBA" id="ARBA00022692"/>
    </source>
</evidence>
<dbReference type="PANTHER" id="PTHR42910:SF1">
    <property type="entry name" value="MAJOR FACILITATOR SUPERFAMILY (MFS) PROFILE DOMAIN-CONTAINING PROTEIN"/>
    <property type="match status" value="1"/>
</dbReference>
<dbReference type="Pfam" id="PF07690">
    <property type="entry name" value="MFS_1"/>
    <property type="match status" value="1"/>
</dbReference>
<feature type="transmembrane region" description="Helical" evidence="4">
    <location>
        <begin position="338"/>
        <end position="355"/>
    </location>
</feature>
<feature type="transmembrane region" description="Helical" evidence="4">
    <location>
        <begin position="361"/>
        <end position="382"/>
    </location>
</feature>
<dbReference type="InterPro" id="IPR011701">
    <property type="entry name" value="MFS"/>
</dbReference>
<evidence type="ECO:0000256" key="5">
    <source>
        <dbReference type="SAM" id="SignalP"/>
    </source>
</evidence>
<organism evidence="7 8">
    <name type="scientific">Pseudoduganella lutea</name>
    <dbReference type="NCBI Taxonomy" id="321985"/>
    <lineage>
        <taxon>Bacteria</taxon>
        <taxon>Pseudomonadati</taxon>
        <taxon>Pseudomonadota</taxon>
        <taxon>Betaproteobacteria</taxon>
        <taxon>Burkholderiales</taxon>
        <taxon>Oxalobacteraceae</taxon>
        <taxon>Telluria group</taxon>
        <taxon>Pseudoduganella</taxon>
    </lineage>
</organism>
<feature type="transmembrane region" description="Helical" evidence="4">
    <location>
        <begin position="43"/>
        <end position="62"/>
    </location>
</feature>
<feature type="transmembrane region" description="Helical" evidence="4">
    <location>
        <begin position="242"/>
        <end position="262"/>
    </location>
</feature>
<feature type="transmembrane region" description="Helical" evidence="4">
    <location>
        <begin position="210"/>
        <end position="230"/>
    </location>
</feature>
<dbReference type="InterPro" id="IPR020846">
    <property type="entry name" value="MFS_dom"/>
</dbReference>
<dbReference type="PROSITE" id="PS50850">
    <property type="entry name" value="MFS"/>
    <property type="match status" value="1"/>
</dbReference>
<dbReference type="OrthoDB" id="9815356at2"/>
<dbReference type="PANTHER" id="PTHR42910">
    <property type="entry name" value="TRANSPORTER SCO4007-RELATED"/>
    <property type="match status" value="1"/>
</dbReference>